<evidence type="ECO:0000259" key="3">
    <source>
        <dbReference type="Pfam" id="PF02538"/>
    </source>
</evidence>
<dbReference type="Pfam" id="PF02538">
    <property type="entry name" value="Hydantoinase_B"/>
    <property type="match status" value="2"/>
</dbReference>
<feature type="domain" description="Hydantoinase B/oxoprolinase" evidence="3">
    <location>
        <begin position="873"/>
        <end position="1199"/>
    </location>
</feature>
<evidence type="ECO:0000259" key="2">
    <source>
        <dbReference type="Pfam" id="PF01968"/>
    </source>
</evidence>
<dbReference type="InterPro" id="IPR008040">
    <property type="entry name" value="Hydant_A_N"/>
</dbReference>
<organism evidence="5 6">
    <name type="scientific">Lachnellula subtilissima</name>
    <dbReference type="NCBI Taxonomy" id="602034"/>
    <lineage>
        <taxon>Eukaryota</taxon>
        <taxon>Fungi</taxon>
        <taxon>Dikarya</taxon>
        <taxon>Ascomycota</taxon>
        <taxon>Pezizomycotina</taxon>
        <taxon>Leotiomycetes</taxon>
        <taxon>Helotiales</taxon>
        <taxon>Lachnaceae</taxon>
        <taxon>Lachnellula</taxon>
    </lineage>
</organism>
<feature type="domain" description="Hydantoinase B/oxoprolinase" evidence="3">
    <location>
        <begin position="696"/>
        <end position="836"/>
    </location>
</feature>
<dbReference type="GO" id="GO:0017168">
    <property type="term" value="F:5-oxoprolinase (ATP-hydrolyzing) activity"/>
    <property type="evidence" value="ECO:0007669"/>
    <property type="project" value="TreeGrafter"/>
</dbReference>
<dbReference type="InterPro" id="IPR045079">
    <property type="entry name" value="Oxoprolinase-like"/>
</dbReference>
<dbReference type="Pfam" id="PF05378">
    <property type="entry name" value="Hydant_A_N"/>
    <property type="match status" value="2"/>
</dbReference>
<evidence type="ECO:0000256" key="1">
    <source>
        <dbReference type="ARBA" id="ARBA00010403"/>
    </source>
</evidence>
<feature type="domain" description="Hydantoinase/oxoprolinase N-terminal" evidence="4">
    <location>
        <begin position="6"/>
        <end position="82"/>
    </location>
</feature>
<dbReference type="EMBL" id="QGMJ01000487">
    <property type="protein sequence ID" value="TVY35804.1"/>
    <property type="molecule type" value="Genomic_DNA"/>
</dbReference>
<dbReference type="PANTHER" id="PTHR11365">
    <property type="entry name" value="5-OXOPROLINASE RELATED"/>
    <property type="match status" value="1"/>
</dbReference>
<comment type="similarity">
    <text evidence="1">Belongs to the oxoprolinase family.</text>
</comment>
<dbReference type="Proteomes" id="UP000462212">
    <property type="component" value="Unassembled WGS sequence"/>
</dbReference>
<evidence type="ECO:0000313" key="5">
    <source>
        <dbReference type="EMBL" id="TVY35804.1"/>
    </source>
</evidence>
<dbReference type="InterPro" id="IPR002821">
    <property type="entry name" value="Hydantoinase_A"/>
</dbReference>
<sequence length="1201" mass="130534">MPESVKITIDRGGTFCDVWASISDGREIIFKLLSVDPSSYEDALTEAVRRVLELLTGQPVAPGTLLDGSSIEWIRVGTTVATKPEVLYDKVVPISGRVTIEGYVLNPYPCKYDFSDTSLVKTASGDIVRIVEDLDEGHTRRQLVELKSAGYKSLGICFVHSHIFPDHERRVAELAREIGFDFVTTSSDLSQQVKFVNRANSTCADAYLARTVRDFVDGFSGNFSVQPQRLEFMQSDGGLVSSSKFSGLKAILSGPAGGVVAIAKTCYDEKEGTPIIGFDMGGTSTDVSRFERSFEHVFDTTISGTTIAAPMLDVKTIAAGGGSILQWKNKMFVVGPEILESAGAHPGPACYRKGGPLTITDANLLLGRLVPEQFPSIFGPNANEALDTEVVKEGFKHLTIEINSDTGLSFTPENVAAGFIQMADETMSRPIRNITEARGHALNSHNLVSFGGAGGQHACSIARNLGIPRIIIHKYSSILSAYGIGLASVVSDQSVAVSYTASAKTLLLILEKLATLRKQAEDDLIAQGIKPDFIRYENYASLRYEGSDTNISVLQPRDNDFVKAFVDQHRREFAFELAGRPVVVDTIRVRGTGSMDMAKVKESLFDELASISTNVSQSPVTAVHRTFLDGAWKNIPRLYLSELEVGTRFAGPALILDATQTILIESGSIVSILKSHIVIDRPESKRNSREDCEIVNPVQLTMFAHRFMSIAEQMGHTLQRIAISTSIKERLDFSCAIFSPDGKLVANAPRKTSPLDVPVHLGSMQYAIQWQHEHWKGRLNPGDVLLTNHPETGGTHLPDLTVITPAFHPETNQIIFYVASRGHHTDIGGIGITSSKYQAIFDRLLLASSIIASAARWFNRAMICFYADLTDLVAPDATELWQEGIAIKTMKLVSDGVFEEDSIRKVFLAVADLPGCSSTRRLNDNISDLKAQIAANQKGLNLISELCQSYSLPYVQFYMRSIQQNAELAIREYLQRVYARFKGKALQAIDYYDDGTPVVVKITIDPETGSAHFDFTGTGEETYSNMNAPPSITSSAIMYSLRAMIDSDIPLNEGCLAPIRITIPPSTVLNPSDAVAISGSTIASQRVTDLILKAFQACAASQGCANSLGWGIGGKDADTGHVRPGWNYGESIGGGSGAGPGWHGTSGVHVHSTNTKITDPEIIEKRTPVLVRRYEIREGSGGVGEFKGGCGIVREIEARVD</sequence>
<gene>
    <name evidence="5" type="ORF">LSUB1_G005270</name>
</gene>
<reference evidence="5 6" key="1">
    <citation type="submission" date="2018-05" db="EMBL/GenBank/DDBJ databases">
        <title>Genome sequencing and assembly of the regulated plant pathogen Lachnellula willkommii and related sister species for the development of diagnostic species identification markers.</title>
        <authorList>
            <person name="Giroux E."/>
            <person name="Bilodeau G."/>
        </authorList>
    </citation>
    <scope>NUCLEOTIDE SEQUENCE [LARGE SCALE GENOMIC DNA]</scope>
    <source>
        <strain evidence="5 6">CBS 197.66</strain>
    </source>
</reference>
<dbReference type="Pfam" id="PF01968">
    <property type="entry name" value="Hydantoinase_A"/>
    <property type="match status" value="1"/>
</dbReference>
<protein>
    <recommendedName>
        <fullName evidence="7">5-oxoprolinase</fullName>
    </recommendedName>
</protein>
<keyword evidence="6" id="KW-1185">Reference proteome</keyword>
<dbReference type="OrthoDB" id="3643at2759"/>
<name>A0A8H8RJB0_9HELO</name>
<accession>A0A8H8RJB0</accession>
<proteinExistence type="inferred from homology"/>
<dbReference type="GO" id="GO:0006749">
    <property type="term" value="P:glutathione metabolic process"/>
    <property type="evidence" value="ECO:0007669"/>
    <property type="project" value="TreeGrafter"/>
</dbReference>
<comment type="caution">
    <text evidence="5">The sequence shown here is derived from an EMBL/GenBank/DDBJ whole genome shotgun (WGS) entry which is preliminary data.</text>
</comment>
<evidence type="ECO:0000313" key="6">
    <source>
        <dbReference type="Proteomes" id="UP000462212"/>
    </source>
</evidence>
<dbReference type="GO" id="GO:0005829">
    <property type="term" value="C:cytosol"/>
    <property type="evidence" value="ECO:0007669"/>
    <property type="project" value="TreeGrafter"/>
</dbReference>
<evidence type="ECO:0000259" key="4">
    <source>
        <dbReference type="Pfam" id="PF05378"/>
    </source>
</evidence>
<feature type="domain" description="Hydantoinase/oxoprolinase N-terminal" evidence="4">
    <location>
        <begin position="83"/>
        <end position="179"/>
    </location>
</feature>
<feature type="domain" description="Hydantoinase A/oxoprolinase" evidence="2">
    <location>
        <begin position="198"/>
        <end position="492"/>
    </location>
</feature>
<evidence type="ECO:0008006" key="7">
    <source>
        <dbReference type="Google" id="ProtNLM"/>
    </source>
</evidence>
<dbReference type="AlphaFoldDB" id="A0A8H8RJB0"/>
<dbReference type="PANTHER" id="PTHR11365:SF26">
    <property type="entry name" value="5-OXOPROLINASE"/>
    <property type="match status" value="1"/>
</dbReference>
<dbReference type="InterPro" id="IPR003692">
    <property type="entry name" value="Hydantoinase_B"/>
</dbReference>